<evidence type="ECO:0000256" key="1">
    <source>
        <dbReference type="ARBA" id="ARBA00004123"/>
    </source>
</evidence>
<dbReference type="Gene3D" id="3.30.160.60">
    <property type="entry name" value="Classic Zinc Finger"/>
    <property type="match status" value="6"/>
</dbReference>
<evidence type="ECO:0000256" key="6">
    <source>
        <dbReference type="PROSITE-ProRule" id="PRU00042"/>
    </source>
</evidence>
<name>A0ABQ0F1Q2_APOSI</name>
<dbReference type="SMART" id="SM00355">
    <property type="entry name" value="ZnF_C2H2"/>
    <property type="match status" value="6"/>
</dbReference>
<feature type="domain" description="C2H2-type" evidence="7">
    <location>
        <begin position="305"/>
        <end position="332"/>
    </location>
</feature>
<dbReference type="InterPro" id="IPR036236">
    <property type="entry name" value="Znf_C2H2_sf"/>
</dbReference>
<feature type="domain" description="C2H2-type" evidence="7">
    <location>
        <begin position="333"/>
        <end position="360"/>
    </location>
</feature>
<dbReference type="SUPFAM" id="SSF57667">
    <property type="entry name" value="beta-beta-alpha zinc fingers"/>
    <property type="match status" value="4"/>
</dbReference>
<evidence type="ECO:0000313" key="9">
    <source>
        <dbReference type="EMBL" id="GAB1293218.1"/>
    </source>
</evidence>
<dbReference type="PANTHER" id="PTHR23234">
    <property type="entry name" value="ZNF44 PROTEIN"/>
    <property type="match status" value="1"/>
</dbReference>
<dbReference type="Pfam" id="PF01352">
    <property type="entry name" value="KRAB"/>
    <property type="match status" value="1"/>
</dbReference>
<feature type="domain" description="KRAB" evidence="8">
    <location>
        <begin position="4"/>
        <end position="76"/>
    </location>
</feature>
<evidence type="ECO:0000259" key="7">
    <source>
        <dbReference type="PROSITE" id="PS50157"/>
    </source>
</evidence>
<feature type="domain" description="C2H2-type" evidence="7">
    <location>
        <begin position="221"/>
        <end position="248"/>
    </location>
</feature>
<evidence type="ECO:0000256" key="4">
    <source>
        <dbReference type="ARBA" id="ARBA00022771"/>
    </source>
</evidence>
<evidence type="ECO:0000259" key="8">
    <source>
        <dbReference type="PROSITE" id="PS50805"/>
    </source>
</evidence>
<dbReference type="EMBL" id="BAAFST010000008">
    <property type="protein sequence ID" value="GAB1293218.1"/>
    <property type="molecule type" value="Genomic_DNA"/>
</dbReference>
<reference evidence="9 10" key="1">
    <citation type="submission" date="2024-08" db="EMBL/GenBank/DDBJ databases">
        <title>The draft genome of Apodemus speciosus.</title>
        <authorList>
            <person name="Nabeshima K."/>
            <person name="Suzuki S."/>
            <person name="Onuma M."/>
        </authorList>
    </citation>
    <scope>NUCLEOTIDE SEQUENCE [LARGE SCALE GENOMIC DNA]</scope>
    <source>
        <strain evidence="9">IB14-021</strain>
    </source>
</reference>
<gene>
    <name evidence="9" type="ORF">APTSU1_000844900</name>
</gene>
<dbReference type="SUPFAM" id="SSF109640">
    <property type="entry name" value="KRAB domain (Kruppel-associated box)"/>
    <property type="match status" value="1"/>
</dbReference>
<evidence type="ECO:0000256" key="2">
    <source>
        <dbReference type="ARBA" id="ARBA00022723"/>
    </source>
</evidence>
<organism evidence="9 10">
    <name type="scientific">Apodemus speciosus</name>
    <name type="common">Large Japanese field mouse</name>
    <dbReference type="NCBI Taxonomy" id="105296"/>
    <lineage>
        <taxon>Eukaryota</taxon>
        <taxon>Metazoa</taxon>
        <taxon>Chordata</taxon>
        <taxon>Craniata</taxon>
        <taxon>Vertebrata</taxon>
        <taxon>Euteleostomi</taxon>
        <taxon>Mammalia</taxon>
        <taxon>Eutheria</taxon>
        <taxon>Euarchontoglires</taxon>
        <taxon>Glires</taxon>
        <taxon>Rodentia</taxon>
        <taxon>Myomorpha</taxon>
        <taxon>Muroidea</taxon>
        <taxon>Muridae</taxon>
        <taxon>Murinae</taxon>
        <taxon>Apodemus</taxon>
    </lineage>
</organism>
<feature type="domain" description="C2H2-type" evidence="7">
    <location>
        <begin position="249"/>
        <end position="276"/>
    </location>
</feature>
<keyword evidence="4 6" id="KW-0863">Zinc-finger</keyword>
<comment type="subcellular location">
    <subcellularLocation>
        <location evidence="1">Nucleus</location>
    </subcellularLocation>
</comment>
<evidence type="ECO:0000256" key="3">
    <source>
        <dbReference type="ARBA" id="ARBA00022737"/>
    </source>
</evidence>
<dbReference type="Gene3D" id="6.10.140.140">
    <property type="match status" value="1"/>
</dbReference>
<dbReference type="PROSITE" id="PS00028">
    <property type="entry name" value="ZINC_FINGER_C2H2_1"/>
    <property type="match status" value="6"/>
</dbReference>
<dbReference type="PROSITE" id="PS50157">
    <property type="entry name" value="ZINC_FINGER_C2H2_2"/>
    <property type="match status" value="6"/>
</dbReference>
<keyword evidence="3" id="KW-0677">Repeat</keyword>
<dbReference type="PROSITE" id="PS50805">
    <property type="entry name" value="KRAB"/>
    <property type="match status" value="1"/>
</dbReference>
<protein>
    <submittedName>
        <fullName evidence="9">Zinc finger protein 963</fullName>
    </submittedName>
</protein>
<dbReference type="InterPro" id="IPR050758">
    <property type="entry name" value="Znf_C2H2-type"/>
</dbReference>
<evidence type="ECO:0000313" key="10">
    <source>
        <dbReference type="Proteomes" id="UP001623349"/>
    </source>
</evidence>
<evidence type="ECO:0000256" key="5">
    <source>
        <dbReference type="ARBA" id="ARBA00022833"/>
    </source>
</evidence>
<keyword evidence="5" id="KW-0862">Zinc</keyword>
<dbReference type="Pfam" id="PF00096">
    <property type="entry name" value="zf-C2H2"/>
    <property type="match status" value="6"/>
</dbReference>
<dbReference type="CDD" id="cd07765">
    <property type="entry name" value="KRAB_A-box"/>
    <property type="match status" value="1"/>
</dbReference>
<keyword evidence="10" id="KW-1185">Reference proteome</keyword>
<feature type="domain" description="C2H2-type" evidence="7">
    <location>
        <begin position="194"/>
        <end position="217"/>
    </location>
</feature>
<accession>A0ABQ0F1Q2</accession>
<dbReference type="Proteomes" id="UP001623349">
    <property type="component" value="Unassembled WGS sequence"/>
</dbReference>
<keyword evidence="2" id="KW-0479">Metal-binding</keyword>
<dbReference type="InterPro" id="IPR036051">
    <property type="entry name" value="KRAB_dom_sf"/>
</dbReference>
<comment type="caution">
    <text evidence="9">The sequence shown here is derived from an EMBL/GenBank/DDBJ whole genome shotgun (WGS) entry which is preliminary data.</text>
</comment>
<dbReference type="PANTHER" id="PTHR23234:SF9">
    <property type="entry name" value="ZINC FINGER PROTEIN 850-LIKE"/>
    <property type="match status" value="1"/>
</dbReference>
<proteinExistence type="predicted"/>
<dbReference type="InterPro" id="IPR001909">
    <property type="entry name" value="KRAB"/>
</dbReference>
<dbReference type="SMART" id="SM00349">
    <property type="entry name" value="KRAB"/>
    <property type="match status" value="1"/>
</dbReference>
<sequence>MASVSFEDVAVHFTQDEWALLDSSQKSLYSDVMLETCRSLAAIGSMLDTACERTEDQVEGSLTWIENLHTSLRAYKPGTGLTPHESHVCGKTLTHYSSSDRHATSLPCYKPHEHEECGAKQYDLNCLTSFQRCMEAHTATRPCDCEVCVRPSCFPNSLGIHQEAPSGTTPCQHKECAKTSVYAHGGSPTVGKVYECNVCGKALSSSTALQRHVIVHTERLYECTYCGKAFRYPKYLRLHERIHTGEKPYECKQCGKAFRFPGALPLHEKIHTGEKPYECKQCGKAFRFPGSLPLHEKIHTGEKPYECKQCGKAFRRHYHLQLHERIHTGEKPYECNQCGRAFRRHSHLQRHERTHAGEKPYERR</sequence>
<feature type="domain" description="C2H2-type" evidence="7">
    <location>
        <begin position="277"/>
        <end position="304"/>
    </location>
</feature>
<dbReference type="InterPro" id="IPR013087">
    <property type="entry name" value="Znf_C2H2_type"/>
</dbReference>